<sequence>MFFFTCVMFRLSRIITLLVLYGLQIPIYYFRCGIDGLFGNDACVFFECTHCKYELL</sequence>
<keyword evidence="2" id="KW-1185">Reference proteome</keyword>
<evidence type="ECO:0000313" key="1">
    <source>
        <dbReference type="EnsemblMetazoa" id="AMIN014012-PA"/>
    </source>
</evidence>
<proteinExistence type="predicted"/>
<organism evidence="1 2">
    <name type="scientific">Anopheles minimus</name>
    <dbReference type="NCBI Taxonomy" id="112268"/>
    <lineage>
        <taxon>Eukaryota</taxon>
        <taxon>Metazoa</taxon>
        <taxon>Ecdysozoa</taxon>
        <taxon>Arthropoda</taxon>
        <taxon>Hexapoda</taxon>
        <taxon>Insecta</taxon>
        <taxon>Pterygota</taxon>
        <taxon>Neoptera</taxon>
        <taxon>Endopterygota</taxon>
        <taxon>Diptera</taxon>
        <taxon>Nematocera</taxon>
        <taxon>Culicoidea</taxon>
        <taxon>Culicidae</taxon>
        <taxon>Anophelinae</taxon>
        <taxon>Anopheles</taxon>
    </lineage>
</organism>
<dbReference type="VEuPathDB" id="VectorBase:AMIN014012"/>
<protein>
    <submittedName>
        <fullName evidence="1">Uncharacterized protein</fullName>
    </submittedName>
</protein>
<dbReference type="Proteomes" id="UP000075920">
    <property type="component" value="Unassembled WGS sequence"/>
</dbReference>
<reference evidence="1" key="2">
    <citation type="submission" date="2020-05" db="UniProtKB">
        <authorList>
            <consortium name="EnsemblMetazoa"/>
        </authorList>
    </citation>
    <scope>IDENTIFICATION</scope>
    <source>
        <strain evidence="1">MINIMUS1</strain>
    </source>
</reference>
<reference evidence="2" key="1">
    <citation type="submission" date="2013-03" db="EMBL/GenBank/DDBJ databases">
        <title>The Genome Sequence of Anopheles minimus MINIMUS1.</title>
        <authorList>
            <consortium name="The Broad Institute Genomics Platform"/>
            <person name="Neafsey D.E."/>
            <person name="Walton C."/>
            <person name="Walker B."/>
            <person name="Young S.K."/>
            <person name="Zeng Q."/>
            <person name="Gargeya S."/>
            <person name="Fitzgerald M."/>
            <person name="Haas B."/>
            <person name="Abouelleil A."/>
            <person name="Allen A.W."/>
            <person name="Alvarado L."/>
            <person name="Arachchi H.M."/>
            <person name="Berlin A.M."/>
            <person name="Chapman S.B."/>
            <person name="Gainer-Dewar J."/>
            <person name="Goldberg J."/>
            <person name="Griggs A."/>
            <person name="Gujja S."/>
            <person name="Hansen M."/>
            <person name="Howarth C."/>
            <person name="Imamovic A."/>
            <person name="Ireland A."/>
            <person name="Larimer J."/>
            <person name="McCowan C."/>
            <person name="Murphy C."/>
            <person name="Pearson M."/>
            <person name="Poon T.W."/>
            <person name="Priest M."/>
            <person name="Roberts A."/>
            <person name="Saif S."/>
            <person name="Shea T."/>
            <person name="Sisk P."/>
            <person name="Sykes S."/>
            <person name="Wortman J."/>
            <person name="Nusbaum C."/>
            <person name="Birren B."/>
        </authorList>
    </citation>
    <scope>NUCLEOTIDE SEQUENCE [LARGE SCALE GENOMIC DNA]</scope>
    <source>
        <strain evidence="2">MINIMUS1</strain>
    </source>
</reference>
<accession>A0A182WMP7</accession>
<name>A0A182WMP7_9DIPT</name>
<dbReference type="AlphaFoldDB" id="A0A182WMP7"/>
<dbReference type="EnsemblMetazoa" id="AMIN014012-RA">
    <property type="protein sequence ID" value="AMIN014012-PA"/>
    <property type="gene ID" value="AMIN014012"/>
</dbReference>
<evidence type="ECO:0000313" key="2">
    <source>
        <dbReference type="Proteomes" id="UP000075920"/>
    </source>
</evidence>